<protein>
    <submittedName>
        <fullName evidence="1">Uncharacterized protein</fullName>
    </submittedName>
</protein>
<dbReference type="EnsemblMetazoa" id="CJA40280.1">
    <property type="protein sequence ID" value="CJA40280.1"/>
    <property type="gene ID" value="WBGene00216128"/>
</dbReference>
<proteinExistence type="predicted"/>
<reference evidence="1" key="2">
    <citation type="submission" date="2022-06" db="UniProtKB">
        <authorList>
            <consortium name="EnsemblMetazoa"/>
        </authorList>
    </citation>
    <scope>IDENTIFICATION</scope>
    <source>
        <strain evidence="1">DF5081</strain>
    </source>
</reference>
<reference evidence="2" key="1">
    <citation type="submission" date="2010-08" db="EMBL/GenBank/DDBJ databases">
        <authorList>
            <consortium name="Caenorhabditis japonica Sequencing Consortium"/>
            <person name="Wilson R.K."/>
        </authorList>
    </citation>
    <scope>NUCLEOTIDE SEQUENCE [LARGE SCALE GENOMIC DNA]</scope>
    <source>
        <strain evidence="2">DF5081</strain>
    </source>
</reference>
<sequence length="56" mass="6515">YEKDVQLLKNAIGNRNPCELNDYEFAEVEKIVKEKCGDEAVENLRKNENKARLFSV</sequence>
<organism evidence="1 2">
    <name type="scientific">Caenorhabditis japonica</name>
    <dbReference type="NCBI Taxonomy" id="281687"/>
    <lineage>
        <taxon>Eukaryota</taxon>
        <taxon>Metazoa</taxon>
        <taxon>Ecdysozoa</taxon>
        <taxon>Nematoda</taxon>
        <taxon>Chromadorea</taxon>
        <taxon>Rhabditida</taxon>
        <taxon>Rhabditina</taxon>
        <taxon>Rhabditomorpha</taxon>
        <taxon>Rhabditoidea</taxon>
        <taxon>Rhabditidae</taxon>
        <taxon>Peloderinae</taxon>
        <taxon>Caenorhabditis</taxon>
    </lineage>
</organism>
<accession>A0A8R1INN4</accession>
<evidence type="ECO:0000313" key="2">
    <source>
        <dbReference type="Proteomes" id="UP000005237"/>
    </source>
</evidence>
<dbReference type="Proteomes" id="UP000005237">
    <property type="component" value="Unassembled WGS sequence"/>
</dbReference>
<name>A0A8R1INN4_CAEJA</name>
<evidence type="ECO:0000313" key="1">
    <source>
        <dbReference type="EnsemblMetazoa" id="CJA40280.1"/>
    </source>
</evidence>
<keyword evidence="2" id="KW-1185">Reference proteome</keyword>
<dbReference type="AlphaFoldDB" id="A0A8R1INN4"/>